<accession>A0A6N8IMM3</accession>
<gene>
    <name evidence="2" type="ORF">GON04_00330</name>
</gene>
<dbReference type="Proteomes" id="UP000469385">
    <property type="component" value="Unassembled WGS sequence"/>
</dbReference>
<feature type="chain" id="PRO_5026917146" evidence="1">
    <location>
        <begin position="28"/>
        <end position="290"/>
    </location>
</feature>
<dbReference type="AlphaFoldDB" id="A0A6N8IMM3"/>
<evidence type="ECO:0000313" key="3">
    <source>
        <dbReference type="Proteomes" id="UP000469385"/>
    </source>
</evidence>
<comment type="caution">
    <text evidence="2">The sequence shown here is derived from an EMBL/GenBank/DDBJ whole genome shotgun (WGS) entry which is preliminary data.</text>
</comment>
<feature type="signal peptide" evidence="1">
    <location>
        <begin position="1"/>
        <end position="27"/>
    </location>
</feature>
<organism evidence="2 3">
    <name type="scientific">Ramlibacter pinisoli</name>
    <dbReference type="NCBI Taxonomy" id="2682844"/>
    <lineage>
        <taxon>Bacteria</taxon>
        <taxon>Pseudomonadati</taxon>
        <taxon>Pseudomonadota</taxon>
        <taxon>Betaproteobacteria</taxon>
        <taxon>Burkholderiales</taxon>
        <taxon>Comamonadaceae</taxon>
        <taxon>Ramlibacter</taxon>
    </lineage>
</organism>
<proteinExistence type="predicted"/>
<evidence type="ECO:0000313" key="2">
    <source>
        <dbReference type="EMBL" id="MVQ27875.1"/>
    </source>
</evidence>
<protein>
    <submittedName>
        <fullName evidence="2">Uncharacterized protein</fullName>
    </submittedName>
</protein>
<sequence length="290" mass="31567">MPVRGLVSILTVALAAACFAWAPSAAAQDGAAALRATHDKLAPELANSPLGRPMVLTSTETGNVLKGEVHGILEQPLAQVSAALDKPGRWCDMLMLHLNNRACRVDEAKQTLTLSIVRSYDGALDQAFELTFDVHITSATPDYFDAKLTSGKGPFGTRNYLISLQGIPLETGTSFIHFSYAYEQSGATRTAVRTYLATLGRGKVGFTTVGKQPSGEPELIGGTLGLIERNAMRYFLAVDAYTKAPEDVEKRLALWHAATQKYPRQLNDVSEAEYLKYKRMDLQRMGKGRS</sequence>
<dbReference type="EMBL" id="WSEL01000002">
    <property type="protein sequence ID" value="MVQ27875.1"/>
    <property type="molecule type" value="Genomic_DNA"/>
</dbReference>
<dbReference type="PROSITE" id="PS51257">
    <property type="entry name" value="PROKAR_LIPOPROTEIN"/>
    <property type="match status" value="1"/>
</dbReference>
<reference evidence="2 3" key="1">
    <citation type="submission" date="2019-12" db="EMBL/GenBank/DDBJ databases">
        <authorList>
            <person name="Huq M.A."/>
        </authorList>
    </citation>
    <scope>NUCLEOTIDE SEQUENCE [LARGE SCALE GENOMIC DNA]</scope>
    <source>
        <strain evidence="2 3">MAH-25</strain>
    </source>
</reference>
<keyword evidence="1" id="KW-0732">Signal</keyword>
<keyword evidence="3" id="KW-1185">Reference proteome</keyword>
<dbReference type="RefSeq" id="WP_157396018.1">
    <property type="nucleotide sequence ID" value="NZ_WSEL01000002.1"/>
</dbReference>
<name>A0A6N8IMM3_9BURK</name>
<evidence type="ECO:0000256" key="1">
    <source>
        <dbReference type="SAM" id="SignalP"/>
    </source>
</evidence>